<dbReference type="Proteomes" id="UP000054903">
    <property type="component" value="Unassembled WGS sequence"/>
</dbReference>
<keyword evidence="1" id="KW-0812">Transmembrane</keyword>
<evidence type="ECO:0000256" key="1">
    <source>
        <dbReference type="SAM" id="Phobius"/>
    </source>
</evidence>
<feature type="transmembrane region" description="Helical" evidence="1">
    <location>
        <begin position="87"/>
        <end position="105"/>
    </location>
</feature>
<dbReference type="AlphaFoldDB" id="A0A158E0S4"/>
<protein>
    <submittedName>
        <fullName evidence="2">Uncharacterized protein</fullName>
    </submittedName>
</protein>
<sequence length="154" mass="16898">MDITFRQTAPTTLTLALCAVVMFPLFWLAYTYAVPTEDAVILFEYARNLARTGVISYGHSGIPVEGATDFLWMVMIAALKRAGVPEFLSALALNFAGALIILSQLKDSARKIIALFGLLLTPYLYAALLRRLYPLPHRKHASSHPFTGGFSCCA</sequence>
<dbReference type="EMBL" id="FCNX02000021">
    <property type="protein sequence ID" value="SAL00452.1"/>
    <property type="molecule type" value="Genomic_DNA"/>
</dbReference>
<proteinExistence type="predicted"/>
<name>A0A158E0S4_9BURK</name>
<reference evidence="2" key="1">
    <citation type="submission" date="2016-01" db="EMBL/GenBank/DDBJ databases">
        <authorList>
            <person name="Peeters C."/>
        </authorList>
    </citation>
    <scope>NUCLEOTIDE SEQUENCE</scope>
    <source>
        <strain evidence="2">LMG 29320</strain>
    </source>
</reference>
<feature type="transmembrane region" description="Helical" evidence="1">
    <location>
        <begin position="12"/>
        <end position="34"/>
    </location>
</feature>
<accession>A0A158E0S4</accession>
<gene>
    <name evidence="2" type="ORF">AWB77_06143</name>
</gene>
<organism evidence="2 3">
    <name type="scientific">Caballeronia fortuita</name>
    <dbReference type="NCBI Taxonomy" id="1777138"/>
    <lineage>
        <taxon>Bacteria</taxon>
        <taxon>Pseudomonadati</taxon>
        <taxon>Pseudomonadota</taxon>
        <taxon>Betaproteobacteria</taxon>
        <taxon>Burkholderiales</taxon>
        <taxon>Burkholderiaceae</taxon>
        <taxon>Caballeronia</taxon>
    </lineage>
</organism>
<feature type="transmembrane region" description="Helical" evidence="1">
    <location>
        <begin position="111"/>
        <end position="129"/>
    </location>
</feature>
<comment type="caution">
    <text evidence="2">The sequence shown here is derived from an EMBL/GenBank/DDBJ whole genome shotgun (WGS) entry which is preliminary data.</text>
</comment>
<evidence type="ECO:0000313" key="3">
    <source>
        <dbReference type="Proteomes" id="UP000054903"/>
    </source>
</evidence>
<keyword evidence="1" id="KW-1133">Transmembrane helix</keyword>
<dbReference type="RefSeq" id="WP_061138169.1">
    <property type="nucleotide sequence ID" value="NZ_FCNX02000021.1"/>
</dbReference>
<keyword evidence="3" id="KW-1185">Reference proteome</keyword>
<evidence type="ECO:0000313" key="2">
    <source>
        <dbReference type="EMBL" id="SAL00452.1"/>
    </source>
</evidence>
<dbReference type="OrthoDB" id="5498145at2"/>
<keyword evidence="1" id="KW-0472">Membrane</keyword>